<sequence length="407" mass="42827">MRKILKLGVFALFGMALAFSASSCSDDDPDYSNVTPPTVAQVHNISGSIAGRDGKGISGATVTMSGAMSATATTDANGFFIFEDVKVGTYNLKAAAEGKIPQEASVSVTDEGDGQNVVWNVMLASEETVTNITVSNEEGDEGNVTTEALEGNEKAEIPVEVVVPPAALSEEAVIEISPVYSEEEAVQTRGILSTMSIVTRASGDSRMLVGLKMSCSKSDVTITKPIELTFNVDETTATEVRAQKYSNGAWVDVPSRIENGKVIVEADEFTSYGLFLGISISSTSRNEAINFSQNVWDNLYGNGNMNVGTATYTYMVGMDVNTSGTTVFTALLIEALARAFGANSYQTQGNYPINVTLPVGTKLEIKGVQKINTVTASAAGRSVSGTQYGDVTITVVTSNRSHTGGGN</sequence>
<keyword evidence="1" id="KW-0378">Hydrolase</keyword>
<gene>
    <name evidence="1" type="ORF">F7D59_05895</name>
</gene>
<dbReference type="Proteomes" id="UP000420635">
    <property type="component" value="Unassembled WGS sequence"/>
</dbReference>
<accession>A0A646HGF8</accession>
<proteinExistence type="predicted"/>
<dbReference type="GO" id="GO:0030246">
    <property type="term" value="F:carbohydrate binding"/>
    <property type="evidence" value="ECO:0007669"/>
    <property type="project" value="InterPro"/>
</dbReference>
<dbReference type="SUPFAM" id="SSF49452">
    <property type="entry name" value="Starch-binding domain-like"/>
    <property type="match status" value="1"/>
</dbReference>
<dbReference type="PROSITE" id="PS51257">
    <property type="entry name" value="PROKAR_LIPOPROTEIN"/>
    <property type="match status" value="1"/>
</dbReference>
<reference evidence="2" key="1">
    <citation type="submission" date="2019-09" db="EMBL/GenBank/DDBJ databases">
        <title>Distinct polysaccharide growth profiles of human intestinal Prevotella copri isolates.</title>
        <authorList>
            <person name="Fehlner-Peach H."/>
            <person name="Magnabosco C."/>
            <person name="Raghavan V."/>
            <person name="Scher J.U."/>
            <person name="Tett A."/>
            <person name="Cox L.M."/>
            <person name="Gottsegen C."/>
            <person name="Watters A."/>
            <person name="Wiltshire- Gordon J.D."/>
            <person name="Segata N."/>
            <person name="Bonneau R."/>
            <person name="Littman D.R."/>
        </authorList>
    </citation>
    <scope>NUCLEOTIDE SEQUENCE [LARGE SCALE GENOMIC DNA]</scope>
    <source>
        <strain evidence="2">iP54</strain>
    </source>
</reference>
<dbReference type="Gene3D" id="2.60.40.1120">
    <property type="entry name" value="Carboxypeptidase-like, regulatory domain"/>
    <property type="match status" value="1"/>
</dbReference>
<protein>
    <submittedName>
        <fullName evidence="1">Carboxypeptidase regulatory-like domain-containing protein</fullName>
    </submittedName>
</protein>
<keyword evidence="1" id="KW-0645">Protease</keyword>
<dbReference type="InterPro" id="IPR013784">
    <property type="entry name" value="Carb-bd-like_fold"/>
</dbReference>
<dbReference type="Pfam" id="PF13620">
    <property type="entry name" value="CarboxypepD_reg"/>
    <property type="match status" value="1"/>
</dbReference>
<comment type="caution">
    <text evidence="1">The sequence shown here is derived from an EMBL/GenBank/DDBJ whole genome shotgun (WGS) entry which is preliminary data.</text>
</comment>
<organism evidence="1 2">
    <name type="scientific">Segatella copri</name>
    <dbReference type="NCBI Taxonomy" id="165179"/>
    <lineage>
        <taxon>Bacteria</taxon>
        <taxon>Pseudomonadati</taxon>
        <taxon>Bacteroidota</taxon>
        <taxon>Bacteroidia</taxon>
        <taxon>Bacteroidales</taxon>
        <taxon>Prevotellaceae</taxon>
        <taxon>Segatella</taxon>
    </lineage>
</organism>
<dbReference type="EMBL" id="VZBQ01000063">
    <property type="protein sequence ID" value="MQN89395.1"/>
    <property type="molecule type" value="Genomic_DNA"/>
</dbReference>
<keyword evidence="1" id="KW-0121">Carboxypeptidase</keyword>
<evidence type="ECO:0000313" key="2">
    <source>
        <dbReference type="Proteomes" id="UP000420635"/>
    </source>
</evidence>
<dbReference type="AlphaFoldDB" id="A0A646HGF8"/>
<dbReference type="GO" id="GO:0004180">
    <property type="term" value="F:carboxypeptidase activity"/>
    <property type="evidence" value="ECO:0007669"/>
    <property type="project" value="UniProtKB-KW"/>
</dbReference>
<dbReference type="RefSeq" id="WP_153113022.1">
    <property type="nucleotide sequence ID" value="NZ_VZAS01000065.1"/>
</dbReference>
<evidence type="ECO:0000313" key="1">
    <source>
        <dbReference type="EMBL" id="MQN89395.1"/>
    </source>
</evidence>
<name>A0A646HGF8_9BACT</name>